<evidence type="ECO:0000256" key="1">
    <source>
        <dbReference type="SAM" id="MobiDB-lite"/>
    </source>
</evidence>
<evidence type="ECO:0000313" key="2">
    <source>
        <dbReference type="EMBL" id="KAJ3843081.1"/>
    </source>
</evidence>
<proteinExistence type="predicted"/>
<dbReference type="Proteomes" id="UP001163846">
    <property type="component" value="Unassembled WGS sequence"/>
</dbReference>
<dbReference type="EMBL" id="MU805986">
    <property type="protein sequence ID" value="KAJ3843081.1"/>
    <property type="molecule type" value="Genomic_DNA"/>
</dbReference>
<feature type="region of interest" description="Disordered" evidence="1">
    <location>
        <begin position="319"/>
        <end position="385"/>
    </location>
</feature>
<evidence type="ECO:0000313" key="3">
    <source>
        <dbReference type="Proteomes" id="UP001163846"/>
    </source>
</evidence>
<organism evidence="2 3">
    <name type="scientific">Lentinula raphanica</name>
    <dbReference type="NCBI Taxonomy" id="153919"/>
    <lineage>
        <taxon>Eukaryota</taxon>
        <taxon>Fungi</taxon>
        <taxon>Dikarya</taxon>
        <taxon>Basidiomycota</taxon>
        <taxon>Agaricomycotina</taxon>
        <taxon>Agaricomycetes</taxon>
        <taxon>Agaricomycetidae</taxon>
        <taxon>Agaricales</taxon>
        <taxon>Marasmiineae</taxon>
        <taxon>Omphalotaceae</taxon>
        <taxon>Lentinula</taxon>
    </lineage>
</organism>
<accession>A0AA38PID4</accession>
<name>A0AA38PID4_9AGAR</name>
<keyword evidence="3" id="KW-1185">Reference proteome</keyword>
<feature type="region of interest" description="Disordered" evidence="1">
    <location>
        <begin position="172"/>
        <end position="195"/>
    </location>
</feature>
<gene>
    <name evidence="2" type="ORF">F5878DRAFT_657064</name>
</gene>
<feature type="compositionally biased region" description="Low complexity" evidence="1">
    <location>
        <begin position="319"/>
        <end position="331"/>
    </location>
</feature>
<sequence>MSISVTPDMILRRTISGGVYDTMVDARIGNNATSLARVDLGIHFKKFSPYKDNDKFVGADGRECVFNYIGEVAPGFVAHPIGNYNGFGEKHAIPTIVPTNAPPRIKGIFHNQLSTLTNVMDVDGDRNGQTRSKTFTRSSIPNGPVDTIYTTTAPIYVVDTDKTLPRVKVNLDDDNDEVDTATSADQPPAEPEVGDLYPCTVLQGYGGPRFNHTASKAVQLDIRDPEGSLILPQDTWMWIVPGALILVHATMHVYRINRMTIYQLTANSIQVLDKGDIIPPAPAILGLPDSRPRYIGGPTEHATNGRHAIVNFANLMKGPGAAGTSSPSGSGKQRPKRVLDTTEPSANDDIFVSVPDDVEMSSVEEKQNKAAGKKARRGSVLSMCL</sequence>
<reference evidence="2" key="1">
    <citation type="submission" date="2022-08" db="EMBL/GenBank/DDBJ databases">
        <authorList>
            <consortium name="DOE Joint Genome Institute"/>
            <person name="Min B."/>
            <person name="Riley R."/>
            <person name="Sierra-Patev S."/>
            <person name="Naranjo-Ortiz M."/>
            <person name="Looney B."/>
            <person name="Konkel Z."/>
            <person name="Slot J.C."/>
            <person name="Sakamoto Y."/>
            <person name="Steenwyk J.L."/>
            <person name="Rokas A."/>
            <person name="Carro J."/>
            <person name="Camarero S."/>
            <person name="Ferreira P."/>
            <person name="Molpeceres G."/>
            <person name="Ruiz-Duenas F.J."/>
            <person name="Serrano A."/>
            <person name="Henrissat B."/>
            <person name="Drula E."/>
            <person name="Hughes K.W."/>
            <person name="Mata J.L."/>
            <person name="Ishikawa N.K."/>
            <person name="Vargas-Isla R."/>
            <person name="Ushijima S."/>
            <person name="Smith C.A."/>
            <person name="Ahrendt S."/>
            <person name="Andreopoulos W."/>
            <person name="He G."/>
            <person name="Labutti K."/>
            <person name="Lipzen A."/>
            <person name="Ng V."/>
            <person name="Sandor L."/>
            <person name="Barry K."/>
            <person name="Martinez A.T."/>
            <person name="Xiao Y."/>
            <person name="Gibbons J.G."/>
            <person name="Terashima K."/>
            <person name="Hibbett D.S."/>
            <person name="Grigoriev I.V."/>
        </authorList>
    </citation>
    <scope>NUCLEOTIDE SEQUENCE</scope>
    <source>
        <strain evidence="2">TFB9207</strain>
    </source>
</reference>
<dbReference type="AlphaFoldDB" id="A0AA38PID4"/>
<protein>
    <submittedName>
        <fullName evidence="2">Uncharacterized protein</fullName>
    </submittedName>
</protein>
<comment type="caution">
    <text evidence="2">The sequence shown here is derived from an EMBL/GenBank/DDBJ whole genome shotgun (WGS) entry which is preliminary data.</text>
</comment>